<keyword evidence="5" id="KW-1185">Reference proteome</keyword>
<dbReference type="InterPro" id="IPR026444">
    <property type="entry name" value="Secre_tail"/>
</dbReference>
<dbReference type="Gene3D" id="2.60.40.740">
    <property type="match status" value="7"/>
</dbReference>
<name>A0A226HAD5_9FLAO</name>
<sequence length="1821" mass="185692">MKKNYLLLLLLVFSMQYLTAQITTETFEAGTAGTPNFTSGTATFNLTNTYSGGFTLVNIPNTGYASSNKYIQVADDANQESMGQSGFITITSGTFRVSSLWIYLSGNSGQDAGVTFLGQPGSVTFIGRLGGVEQFSVIKNTTGADNGYAAPGNGFTQANFATLEGVDNTNVMIDQLEIKLSANYDYFAIDNFAFEAQASAPTVTTTTATAANIGAVRASLGGNVTAGGPLTAKGIVWSTTATTPTLANNVVTNVSTATGTYSDFATGLTPSTLIYYRAYATNNVGTSYGAVLSFTTNAALAATQSQTDVTCNMGSNGTGTVVPSGGKTPYTYSWSPAGGTAATASGLGAGQYNVTITDGDLTTLVKTFDITQPPAATISFTTNPPSRTICLGSNTTFPATAVNATAYQWEVNTGSGFSTITNGGVYSNATTSSLTITGATAGMNGYTYRLRASSVCTPGGVTSNASTLSVSNMTVTTLTKANVQCFGDNNGSASLTTSGGIAPYTYSWSPSGGTASSASGLAPGTYTITVTDNIGCTKTHQVVINGPTVAFTATSSTTAVSCFGGNNGTATITAAGGTAPYTYTWSTGAVTQTITGRQGGTYSVTVTDDNGCDLLVENIVIGQPAAMLGGTPSSTSVSCFGGNNGTATIAPTGGTPGYTYAWSNGATTATASNLQAGTYSVTITDANSCDRTISGIVVGGPAAALGGTPSITTVSCYGGSNGTATITPTGGTSGYTYEWSNGATSQTITGLQAGVYSVTITDANSCTRTINNILVSQPSEINSNATQTNVSCFNGSNGTATVAPTGGAGSYTYLWAPSGSTNASVSGLTAGTYSVKITDNNGCEKDQSFTISQPAAIVLTQGTINNVSCFNGSNGSATVSATGGAGSFTYSWSPTGGTAATASGLTAGTYTVTVTDANACQATENFTISQPAAALTVLSSTQDNITCGGTPTGSASVVVTGGTGSYTYSWSPSGGTAASATGLYSGTYTVTITDVNGCQTSENFTITEPANPLTASQGAIVNIACYGDTTGSATVSVVGGDGNYTYSWAPSGGTAATATGLAAGTYTVTVTDGASCQATQTFTINQPLAALSATTASTGVSCFGGSNGSASVTVSNGTSPYTYAWSPLGGNVSSISGRPAGDYTCTITDANGCTLVKTITISSPVQFSATVSKTDVSCNGGSNGTATITPSGATAPFTYTWNPTGGSNATASGLSAGTYVVVVQDANTCQYSVSVTIDQPDALTATASQINVSCPGGNNGEASVIATGGTAPYNYIWSPAGGTAATATGLTAGNYSVMITDSNGCFTTRSFTLINTPDNSAPVPDLLNLPDITGYCSIFSSEITVPTATDNCAGTINATTTDPLNYTATGNYSITWTYDDGNGNITTQTQNVIVLDSPLDALTFTDKTVTYNGNVQTIELGNLPSDAIVTYSITPATTTPNGALDAGNYTVTALVFPGVSAPNCVPVILSAQLTIEKAAQQITFAPLEDRILGVNNTFTLNATSNSGLPVTYSYIYTTALPSATVSSNGDVELLRTGEVTITASQLGDDNYLPAVSVSQVLVIKNNDIMVSSITIGSTVYANPPKEIRYVMECDENTVNVAILNQTNATITPAPTYTVTPPKPGIYTENAVVTSQDGSVSTNYTITIEKPFGFYDIVQQKFNNVLLVNNNPATNGGYTFVSYEWFKNGVSVGTGQYYSAGENITDELDTNANFMVKMKTKEGQILSTCDTTIELDKSIQAKLYPNPIQTGKVVTVEADFPKEELEKMQISLYSVSGKLIKTVQSSTVKTNIQLPQTTESNMYLVVIETANIKKSLKVIVNK</sequence>
<reference evidence="4 5" key="1">
    <citation type="submission" date="2016-11" db="EMBL/GenBank/DDBJ databases">
        <title>Whole genomes of Flavobacteriaceae.</title>
        <authorList>
            <person name="Stine C."/>
            <person name="Li C."/>
            <person name="Tadesse D."/>
        </authorList>
    </citation>
    <scope>NUCLEOTIDE SEQUENCE [LARGE SCALE GENOMIC DNA]</scope>
    <source>
        <strain evidence="4 5">DSM 18292</strain>
    </source>
</reference>
<dbReference type="Pfam" id="PF13573">
    <property type="entry name" value="SprB"/>
    <property type="match status" value="12"/>
</dbReference>
<dbReference type="Proteomes" id="UP000198345">
    <property type="component" value="Unassembled WGS sequence"/>
</dbReference>
<dbReference type="EMBL" id="MUGW01000025">
    <property type="protein sequence ID" value="OXA90390.1"/>
    <property type="molecule type" value="Genomic_DNA"/>
</dbReference>
<gene>
    <name evidence="4" type="ORF">B0A66_12525</name>
</gene>
<feature type="chain" id="PRO_5013008367" description="Ig-like domain-containing protein" evidence="2">
    <location>
        <begin position="21"/>
        <end position="1821"/>
    </location>
</feature>
<keyword evidence="1 2" id="KW-0732">Signal</keyword>
<comment type="caution">
    <text evidence="4">The sequence shown here is derived from an EMBL/GenBank/DDBJ whole genome shotgun (WGS) entry which is preliminary data.</text>
</comment>
<evidence type="ECO:0000313" key="4">
    <source>
        <dbReference type="EMBL" id="OXA90390.1"/>
    </source>
</evidence>
<organism evidence="4 5">
    <name type="scientific">Flavobacterium hercynium</name>
    <dbReference type="NCBI Taxonomy" id="387094"/>
    <lineage>
        <taxon>Bacteria</taxon>
        <taxon>Pseudomonadati</taxon>
        <taxon>Bacteroidota</taxon>
        <taxon>Flavobacteriia</taxon>
        <taxon>Flavobacteriales</taxon>
        <taxon>Flavobacteriaceae</taxon>
        <taxon>Flavobacterium</taxon>
    </lineage>
</organism>
<protein>
    <recommendedName>
        <fullName evidence="3">Ig-like domain-containing protein</fullName>
    </recommendedName>
</protein>
<dbReference type="InterPro" id="IPR013783">
    <property type="entry name" value="Ig-like_fold"/>
</dbReference>
<feature type="signal peptide" evidence="2">
    <location>
        <begin position="1"/>
        <end position="20"/>
    </location>
</feature>
<dbReference type="Gene3D" id="2.40.10.10">
    <property type="entry name" value="Trypsin-like serine proteases"/>
    <property type="match status" value="3"/>
</dbReference>
<dbReference type="RefSeq" id="WP_089050179.1">
    <property type="nucleotide sequence ID" value="NZ_FXTV01000009.1"/>
</dbReference>
<evidence type="ECO:0000313" key="5">
    <source>
        <dbReference type="Proteomes" id="UP000198345"/>
    </source>
</evidence>
<dbReference type="InterPro" id="IPR007110">
    <property type="entry name" value="Ig-like_dom"/>
</dbReference>
<feature type="domain" description="Ig-like" evidence="3">
    <location>
        <begin position="1002"/>
        <end position="1162"/>
    </location>
</feature>
<dbReference type="InterPro" id="IPR025667">
    <property type="entry name" value="SprB_repeat"/>
</dbReference>
<evidence type="ECO:0000256" key="1">
    <source>
        <dbReference type="ARBA" id="ARBA00022729"/>
    </source>
</evidence>
<dbReference type="PROSITE" id="PS50835">
    <property type="entry name" value="IG_LIKE"/>
    <property type="match status" value="1"/>
</dbReference>
<dbReference type="NCBIfam" id="TIGR04183">
    <property type="entry name" value="Por_Secre_tail"/>
    <property type="match status" value="1"/>
</dbReference>
<evidence type="ECO:0000259" key="3">
    <source>
        <dbReference type="PROSITE" id="PS50835"/>
    </source>
</evidence>
<dbReference type="InterPro" id="IPR043504">
    <property type="entry name" value="Peptidase_S1_PA_chymotrypsin"/>
</dbReference>
<dbReference type="Pfam" id="PF18962">
    <property type="entry name" value="Por_Secre_tail"/>
    <property type="match status" value="1"/>
</dbReference>
<dbReference type="Gene3D" id="2.60.40.10">
    <property type="entry name" value="Immunoglobulins"/>
    <property type="match status" value="1"/>
</dbReference>
<accession>A0A226HAD5</accession>
<proteinExistence type="predicted"/>
<evidence type="ECO:0000256" key="2">
    <source>
        <dbReference type="SAM" id="SignalP"/>
    </source>
</evidence>
<dbReference type="OrthoDB" id="9805017at2"/>